<keyword evidence="5" id="KW-1185">Reference proteome</keyword>
<evidence type="ECO:0000313" key="4">
    <source>
        <dbReference type="EMBL" id="MET8437004.1"/>
    </source>
</evidence>
<dbReference type="Gene3D" id="3.40.50.2300">
    <property type="match status" value="1"/>
</dbReference>
<evidence type="ECO:0000259" key="3">
    <source>
        <dbReference type="PROSITE" id="PS50110"/>
    </source>
</evidence>
<dbReference type="CDD" id="cd17535">
    <property type="entry name" value="REC_NarL-like"/>
    <property type="match status" value="1"/>
</dbReference>
<organism evidence="4 5">
    <name type="scientific">Streptomyces sp. 900116325</name>
    <dbReference type="NCBI Taxonomy" id="3154295"/>
    <lineage>
        <taxon>Bacteria</taxon>
        <taxon>Bacillati</taxon>
        <taxon>Actinomycetota</taxon>
        <taxon>Actinomycetes</taxon>
        <taxon>Kitasatosporales</taxon>
        <taxon>Streptomycetaceae</taxon>
        <taxon>Streptomyces</taxon>
    </lineage>
</organism>
<gene>
    <name evidence="4" type="ORF">ABZV61_30405</name>
</gene>
<dbReference type="InterPro" id="IPR058245">
    <property type="entry name" value="NreC/VraR/RcsB-like_REC"/>
</dbReference>
<name>A0ABV2UGL7_9ACTN</name>
<dbReference type="PROSITE" id="PS50110">
    <property type="entry name" value="RESPONSE_REGULATORY"/>
    <property type="match status" value="1"/>
</dbReference>
<dbReference type="Pfam" id="PF00072">
    <property type="entry name" value="Response_reg"/>
    <property type="match status" value="1"/>
</dbReference>
<reference evidence="4 5" key="1">
    <citation type="submission" date="2024-06" db="EMBL/GenBank/DDBJ databases">
        <title>The Natural Products Discovery Center: Release of the First 8490 Sequenced Strains for Exploring Actinobacteria Biosynthetic Diversity.</title>
        <authorList>
            <person name="Kalkreuter E."/>
            <person name="Kautsar S.A."/>
            <person name="Yang D."/>
            <person name="Bader C.D."/>
            <person name="Teijaro C.N."/>
            <person name="Fluegel L."/>
            <person name="Davis C.M."/>
            <person name="Simpson J.R."/>
            <person name="Lauterbach L."/>
            <person name="Steele A.D."/>
            <person name="Gui C."/>
            <person name="Meng S."/>
            <person name="Li G."/>
            <person name="Viehrig K."/>
            <person name="Ye F."/>
            <person name="Su P."/>
            <person name="Kiefer A.F."/>
            <person name="Nichols A."/>
            <person name="Cepeda A.J."/>
            <person name="Yan W."/>
            <person name="Fan B."/>
            <person name="Jiang Y."/>
            <person name="Adhikari A."/>
            <person name="Zheng C.-J."/>
            <person name="Schuster L."/>
            <person name="Cowan T.M."/>
            <person name="Smanski M.J."/>
            <person name="Chevrette M.G."/>
            <person name="De Carvalho L.P.S."/>
            <person name="Shen B."/>
        </authorList>
    </citation>
    <scope>NUCLEOTIDE SEQUENCE [LARGE SCALE GENOMIC DNA]</scope>
    <source>
        <strain evidence="4 5">NPDC005137</strain>
    </source>
</reference>
<evidence type="ECO:0000256" key="2">
    <source>
        <dbReference type="PROSITE-ProRule" id="PRU00169"/>
    </source>
</evidence>
<dbReference type="PANTHER" id="PTHR43214">
    <property type="entry name" value="TWO-COMPONENT RESPONSE REGULATOR"/>
    <property type="match status" value="1"/>
</dbReference>
<accession>A0ABV2UGL7</accession>
<dbReference type="InterPro" id="IPR001789">
    <property type="entry name" value="Sig_transdc_resp-reg_receiver"/>
</dbReference>
<feature type="domain" description="Response regulatory" evidence="3">
    <location>
        <begin position="15"/>
        <end position="130"/>
    </location>
</feature>
<dbReference type="Proteomes" id="UP001550044">
    <property type="component" value="Unassembled WGS sequence"/>
</dbReference>
<feature type="modified residue" description="4-aspartylphosphate" evidence="2">
    <location>
        <position position="66"/>
    </location>
</feature>
<dbReference type="SMART" id="SM00448">
    <property type="entry name" value="REC"/>
    <property type="match status" value="1"/>
</dbReference>
<keyword evidence="2" id="KW-0597">Phosphoprotein</keyword>
<dbReference type="RefSeq" id="WP_356500463.1">
    <property type="nucleotide sequence ID" value="NZ_JBEXEF010000046.1"/>
</dbReference>
<proteinExistence type="predicted"/>
<evidence type="ECO:0000256" key="1">
    <source>
        <dbReference type="ARBA" id="ARBA00023125"/>
    </source>
</evidence>
<sequence length="133" mass="14448">MTTASSEDSTVPRLSVILCDDNAILLEALREVVEAQPDLEVLGTASDAEEACHLVRQHKPNLVVLDVRFPGGGHLVAQQIGRDSPATRMLAFSAYDDGTSMEEMRRAGVSEYVVKGVTNAEFLAALRRLGRRP</sequence>
<evidence type="ECO:0000313" key="5">
    <source>
        <dbReference type="Proteomes" id="UP001550044"/>
    </source>
</evidence>
<dbReference type="SUPFAM" id="SSF52172">
    <property type="entry name" value="CheY-like"/>
    <property type="match status" value="1"/>
</dbReference>
<protein>
    <submittedName>
        <fullName evidence="4">Response regulator transcription factor</fullName>
    </submittedName>
</protein>
<keyword evidence="1" id="KW-0238">DNA-binding</keyword>
<comment type="caution">
    <text evidence="4">The sequence shown here is derived from an EMBL/GenBank/DDBJ whole genome shotgun (WGS) entry which is preliminary data.</text>
</comment>
<dbReference type="InterPro" id="IPR039420">
    <property type="entry name" value="WalR-like"/>
</dbReference>
<dbReference type="EMBL" id="JBEXIP010000032">
    <property type="protein sequence ID" value="MET8437004.1"/>
    <property type="molecule type" value="Genomic_DNA"/>
</dbReference>
<dbReference type="InterPro" id="IPR011006">
    <property type="entry name" value="CheY-like_superfamily"/>
</dbReference>